<dbReference type="Pfam" id="PF10545">
    <property type="entry name" value="MADF_DNA_bdg"/>
    <property type="match status" value="2"/>
</dbReference>
<sequence>MICANLLAWNNYEHFMLTCTGAGGQDDDRPCPVEMELERWREFIQHIRDHQKEDAAEEEAVETEFCESEISEKQEAEEEDCLAEDMFVDLPVSSEPESGSEARDGEVDDASMALDCESGATDFSPLSKFNPTFYRRSPRITRFIELYQQQPCLWDPADEAFKDKEKRSAAYEELLEQLKTSVNLHLTAYKLKKCISSLHSQYVSITRQKKTQKLTQVPLYYHAKYTFLAKCGDPAEAESDEDEGCAKIKLVFTEENRLTSLFIELYEKFPHLYDPAHKHFSNLSERKSAILEMTDLLSGEISGLGLHTHYEVYDSIQSLRQWYSRRIKTLTDVQSVGLSLAEKRYIERCRAFMPTKTFRQKLKCEACEQAFSTDHALQAHQFRDHKMGDGGWFRCTVCELNFDRRCHLHQHIQRVHMSKAFACDLCERSFAFNNQLAAHKRTHDDKHVAKPFVCEFCGKSFKQKIQMTTHVTAVHTKIRAFKCTMCTKDFLTKRDLKDHVKAHLNIRDKVCEICQKTFTNANALVKHRHIHKEKTLQCSLCTTRFSERVSLGVHMRRTHKIIKSTQKVAEPASEALFSHTFPQTQGNISSE</sequence>
<dbReference type="RefSeq" id="XP_017022037.1">
    <property type="nucleotide sequence ID" value="XM_017166548.3"/>
</dbReference>
<dbReference type="AlphaFoldDB" id="A0A6P4HZU7"/>
<dbReference type="Gene3D" id="3.30.160.60">
    <property type="entry name" value="Classic Zinc Finger"/>
    <property type="match status" value="4"/>
</dbReference>
<evidence type="ECO:0000256" key="6">
    <source>
        <dbReference type="ARBA" id="ARBA00023163"/>
    </source>
</evidence>
<dbReference type="GO" id="GO:0008270">
    <property type="term" value="F:zinc ion binding"/>
    <property type="evidence" value="ECO:0007669"/>
    <property type="project" value="UniProtKB-KW"/>
</dbReference>
<dbReference type="PROSITE" id="PS50157">
    <property type="entry name" value="ZINC_FINGER_C2H2_2"/>
    <property type="match status" value="7"/>
</dbReference>
<evidence type="ECO:0000256" key="5">
    <source>
        <dbReference type="ARBA" id="ARBA00023015"/>
    </source>
</evidence>
<evidence type="ECO:0000313" key="12">
    <source>
        <dbReference type="RefSeq" id="XP_017022037.1"/>
    </source>
</evidence>
<reference evidence="11" key="1">
    <citation type="submission" date="2025-05" db="UniProtKB">
        <authorList>
            <consortium name="RefSeq"/>
        </authorList>
    </citation>
    <scope>NUCLEOTIDE SEQUENCE [LARGE SCALE GENOMIC DNA]</scope>
    <source>
        <strain evidence="11">14028-0561.14</strain>
    </source>
</reference>
<keyword evidence="2" id="KW-0479">Metal-binding</keyword>
<dbReference type="SUPFAM" id="SSF57667">
    <property type="entry name" value="beta-beta-alpha zinc fingers"/>
    <property type="match status" value="3"/>
</dbReference>
<keyword evidence="6" id="KW-0804">Transcription</keyword>
<evidence type="ECO:0000256" key="1">
    <source>
        <dbReference type="ARBA" id="ARBA00004123"/>
    </source>
</evidence>
<dbReference type="InterPro" id="IPR006578">
    <property type="entry name" value="MADF-dom"/>
</dbReference>
<evidence type="ECO:0000256" key="7">
    <source>
        <dbReference type="ARBA" id="ARBA00023242"/>
    </source>
</evidence>
<name>A0A6P4HZU7_DROKI</name>
<dbReference type="PANTHER" id="PTHR46179:SF13">
    <property type="entry name" value="C2H2-TYPE DOMAIN-CONTAINING PROTEIN"/>
    <property type="match status" value="1"/>
</dbReference>
<evidence type="ECO:0000256" key="4">
    <source>
        <dbReference type="ARBA" id="ARBA00022833"/>
    </source>
</evidence>
<proteinExistence type="predicted"/>
<dbReference type="InterPro" id="IPR036236">
    <property type="entry name" value="Znf_C2H2_sf"/>
</dbReference>
<dbReference type="GO" id="GO:0006357">
    <property type="term" value="P:regulation of transcription by RNA polymerase II"/>
    <property type="evidence" value="ECO:0007669"/>
    <property type="project" value="TreeGrafter"/>
</dbReference>
<dbReference type="PROSITE" id="PS51029">
    <property type="entry name" value="MADF"/>
    <property type="match status" value="1"/>
</dbReference>
<keyword evidence="3 8" id="KW-0863">Zinc-finger</keyword>
<feature type="domain" description="C2H2-type" evidence="9">
    <location>
        <begin position="393"/>
        <end position="421"/>
    </location>
</feature>
<feature type="domain" description="C2H2-type" evidence="9">
    <location>
        <begin position="452"/>
        <end position="480"/>
    </location>
</feature>
<keyword evidence="11" id="KW-1185">Reference proteome</keyword>
<keyword evidence="4" id="KW-0862">Zinc</keyword>
<feature type="domain" description="C2H2-type" evidence="9">
    <location>
        <begin position="536"/>
        <end position="564"/>
    </location>
</feature>
<keyword evidence="5" id="KW-0805">Transcription regulation</keyword>
<keyword evidence="7" id="KW-0539">Nucleus</keyword>
<evidence type="ECO:0000256" key="2">
    <source>
        <dbReference type="ARBA" id="ARBA00022723"/>
    </source>
</evidence>
<dbReference type="InterPro" id="IPR013087">
    <property type="entry name" value="Znf_C2H2_type"/>
</dbReference>
<dbReference type="GO" id="GO:0005634">
    <property type="term" value="C:nucleus"/>
    <property type="evidence" value="ECO:0007669"/>
    <property type="project" value="UniProtKB-SubCell"/>
</dbReference>
<dbReference type="PROSITE" id="PS00028">
    <property type="entry name" value="ZINC_FINGER_C2H2_1"/>
    <property type="match status" value="7"/>
</dbReference>
<evidence type="ECO:0000256" key="8">
    <source>
        <dbReference type="PROSITE-ProRule" id="PRU00042"/>
    </source>
</evidence>
<reference evidence="12" key="2">
    <citation type="submission" date="2025-08" db="UniProtKB">
        <authorList>
            <consortium name="RefSeq"/>
        </authorList>
    </citation>
    <scope>IDENTIFICATION</scope>
    <source>
        <strain evidence="12">14028-0561.14</strain>
        <tissue evidence="12">Whole fly</tissue>
    </source>
</reference>
<accession>A0A6P4HZU7</accession>
<dbReference type="FunFam" id="3.30.160.60:FF:002526">
    <property type="entry name" value="Zinc finger protein"/>
    <property type="match status" value="1"/>
</dbReference>
<feature type="domain" description="C2H2-type" evidence="9">
    <location>
        <begin position="509"/>
        <end position="536"/>
    </location>
</feature>
<evidence type="ECO:0000313" key="11">
    <source>
        <dbReference type="Proteomes" id="UP001652661"/>
    </source>
</evidence>
<protein>
    <submittedName>
        <fullName evidence="12">Uncharacterized protein az2</fullName>
    </submittedName>
</protein>
<feature type="domain" description="C2H2-type" evidence="9">
    <location>
        <begin position="362"/>
        <end position="385"/>
    </location>
</feature>
<evidence type="ECO:0000259" key="9">
    <source>
        <dbReference type="PROSITE" id="PS50157"/>
    </source>
</evidence>
<feature type="domain" description="C2H2-type" evidence="9">
    <location>
        <begin position="481"/>
        <end position="508"/>
    </location>
</feature>
<dbReference type="Pfam" id="PF00096">
    <property type="entry name" value="zf-C2H2"/>
    <property type="match status" value="3"/>
</dbReference>
<gene>
    <name evidence="12" type="primary">az2</name>
</gene>
<feature type="domain" description="MADF" evidence="10">
    <location>
        <begin position="142"/>
        <end position="233"/>
    </location>
</feature>
<dbReference type="Proteomes" id="UP001652661">
    <property type="component" value="Chromosome 2L"/>
</dbReference>
<evidence type="ECO:0000259" key="10">
    <source>
        <dbReference type="PROSITE" id="PS51029"/>
    </source>
</evidence>
<evidence type="ECO:0000256" key="3">
    <source>
        <dbReference type="ARBA" id="ARBA00022771"/>
    </source>
</evidence>
<dbReference type="InterPro" id="IPR051061">
    <property type="entry name" value="Zinc_finger_trans_reg"/>
</dbReference>
<dbReference type="SMART" id="SM00355">
    <property type="entry name" value="ZnF_C2H2"/>
    <property type="match status" value="8"/>
</dbReference>
<feature type="domain" description="C2H2-type" evidence="9">
    <location>
        <begin position="421"/>
        <end position="448"/>
    </location>
</feature>
<organism evidence="11 12">
    <name type="scientific">Drosophila kikkawai</name>
    <name type="common">Fruit fly</name>
    <dbReference type="NCBI Taxonomy" id="30033"/>
    <lineage>
        <taxon>Eukaryota</taxon>
        <taxon>Metazoa</taxon>
        <taxon>Ecdysozoa</taxon>
        <taxon>Arthropoda</taxon>
        <taxon>Hexapoda</taxon>
        <taxon>Insecta</taxon>
        <taxon>Pterygota</taxon>
        <taxon>Neoptera</taxon>
        <taxon>Endopterygota</taxon>
        <taxon>Diptera</taxon>
        <taxon>Brachycera</taxon>
        <taxon>Muscomorpha</taxon>
        <taxon>Ephydroidea</taxon>
        <taxon>Drosophilidae</taxon>
        <taxon>Drosophila</taxon>
        <taxon>Sophophora</taxon>
    </lineage>
</organism>
<dbReference type="Pfam" id="PF13894">
    <property type="entry name" value="zf-C2H2_4"/>
    <property type="match status" value="1"/>
</dbReference>
<comment type="subcellular location">
    <subcellularLocation>
        <location evidence="1">Nucleus</location>
    </subcellularLocation>
</comment>
<dbReference type="OrthoDB" id="6077919at2759"/>
<dbReference type="PANTHER" id="PTHR46179">
    <property type="entry name" value="ZINC FINGER PROTEIN"/>
    <property type="match status" value="1"/>
</dbReference>
<dbReference type="SMART" id="SM00595">
    <property type="entry name" value="MADF"/>
    <property type="match status" value="2"/>
</dbReference>